<dbReference type="EMBL" id="CAEZTG010000066">
    <property type="protein sequence ID" value="CAB4565495.1"/>
    <property type="molecule type" value="Genomic_DNA"/>
</dbReference>
<accession>A0A6J6DRH2</accession>
<dbReference type="InterPro" id="IPR043129">
    <property type="entry name" value="ATPase_NBD"/>
</dbReference>
<evidence type="ECO:0000313" key="3">
    <source>
        <dbReference type="EMBL" id="CAB4579963.1"/>
    </source>
</evidence>
<dbReference type="EMBL" id="CAEZXE010000025">
    <property type="protein sequence ID" value="CAB4672629.1"/>
    <property type="molecule type" value="Genomic_DNA"/>
</dbReference>
<evidence type="ECO:0000313" key="2">
    <source>
        <dbReference type="EMBL" id="CAB4565495.1"/>
    </source>
</evidence>
<gene>
    <name evidence="1" type="ORF">UFOPK1495_00843</name>
    <name evidence="2" type="ORF">UFOPK1603_00860</name>
    <name evidence="3" type="ORF">UFOPK1711_01105</name>
    <name evidence="4" type="ORF">UFOPK2143_00426</name>
    <name evidence="5" type="ORF">UFOPK2350_00443</name>
</gene>
<dbReference type="AlphaFoldDB" id="A0A6J6DRH2"/>
<protein>
    <submittedName>
        <fullName evidence="2">Unannotated protein</fullName>
    </submittedName>
</protein>
<dbReference type="InterPro" id="IPR000600">
    <property type="entry name" value="ROK"/>
</dbReference>
<dbReference type="EMBL" id="CAEZSU010000077">
    <property type="protein sequence ID" value="CAB4550665.1"/>
    <property type="molecule type" value="Genomic_DNA"/>
</dbReference>
<reference evidence="2" key="1">
    <citation type="submission" date="2020-05" db="EMBL/GenBank/DDBJ databases">
        <authorList>
            <person name="Chiriac C."/>
            <person name="Salcher M."/>
            <person name="Ghai R."/>
            <person name="Kavagutti S V."/>
        </authorList>
    </citation>
    <scope>NUCLEOTIDE SEQUENCE</scope>
</reference>
<dbReference type="EMBL" id="CAEZVV010000014">
    <property type="protein sequence ID" value="CAB4638660.1"/>
    <property type="molecule type" value="Genomic_DNA"/>
</dbReference>
<dbReference type="EMBL" id="CAEZTR010000063">
    <property type="protein sequence ID" value="CAB4579963.1"/>
    <property type="molecule type" value="Genomic_DNA"/>
</dbReference>
<dbReference type="PANTHER" id="PTHR18964:SF146">
    <property type="entry name" value="POLYPHOSPHATE GLUCOKINASE"/>
    <property type="match status" value="1"/>
</dbReference>
<dbReference type="NCBIfam" id="NF045942">
    <property type="entry name" value="PolPhglucPhase"/>
    <property type="match status" value="1"/>
</dbReference>
<dbReference type="CDD" id="cd24058">
    <property type="entry name" value="ASKHA_NBD_ROK_PPGK"/>
    <property type="match status" value="1"/>
</dbReference>
<dbReference type="Gene3D" id="3.30.420.40">
    <property type="match status" value="2"/>
</dbReference>
<dbReference type="Pfam" id="PF00480">
    <property type="entry name" value="ROK"/>
    <property type="match status" value="1"/>
</dbReference>
<dbReference type="SUPFAM" id="SSF53067">
    <property type="entry name" value="Actin-like ATPase domain"/>
    <property type="match status" value="1"/>
</dbReference>
<organism evidence="2">
    <name type="scientific">freshwater metagenome</name>
    <dbReference type="NCBI Taxonomy" id="449393"/>
    <lineage>
        <taxon>unclassified sequences</taxon>
        <taxon>metagenomes</taxon>
        <taxon>ecological metagenomes</taxon>
    </lineage>
</organism>
<name>A0A6J6DRH2_9ZZZZ</name>
<evidence type="ECO:0000313" key="5">
    <source>
        <dbReference type="EMBL" id="CAB4672629.1"/>
    </source>
</evidence>
<proteinExistence type="predicted"/>
<evidence type="ECO:0000313" key="1">
    <source>
        <dbReference type="EMBL" id="CAB4550665.1"/>
    </source>
</evidence>
<evidence type="ECO:0000313" key="4">
    <source>
        <dbReference type="EMBL" id="CAB4638660.1"/>
    </source>
</evidence>
<dbReference type="PANTHER" id="PTHR18964">
    <property type="entry name" value="ROK (REPRESSOR, ORF, KINASE) FAMILY"/>
    <property type="match status" value="1"/>
</dbReference>
<sequence length="260" mass="27414">MKVLGIDIGGTGIKGAVVDTKKGHLVTDRLRLLTPEPATPDAVGMTVAEIAKHFEWTGPIGCTFPGVVKGGTVFTAANVDKSWINADASRIISDATGCPVTMVNDADAAGEAETRFGAARGKSGVILTITLGTGIGSALMIDGTLVPNTELGHLWLRGGDAEKWAAASVRERLELDWAEWTARVDEYLCSVEKLFWPDLFIIGGGISKKADKFIPNLTCHTPVVAASLRNAAGIVGGALAVHRHRDKHGTDGQSHVTKKK</sequence>